<dbReference type="InterPro" id="IPR050177">
    <property type="entry name" value="Lipid_A_modif_metabolic_enz"/>
</dbReference>
<dbReference type="Proteomes" id="UP000269721">
    <property type="component" value="Unassembled WGS sequence"/>
</dbReference>
<keyword evidence="4" id="KW-0413">Isomerase</keyword>
<evidence type="ECO:0000256" key="2">
    <source>
        <dbReference type="ARBA" id="ARBA00023002"/>
    </source>
</evidence>
<sequence length="372" mass="41178">MVPAPWHTFPHSRLSVELRLTPLPPHKHTTQNPPQTSESWLIIGGGGFVGHNLTKMLLDRGETSVTIIDLRPPRIAPDPRLTAFLTGDICDPDAIRSACRGKTVVVHTASPIEGLGANVYWKVNVEGTKNVVDACVAEGVKKLVFTSSASVNYNGQDVRNGREEVPYCDVPMNAYNETKAIAEDYVLKANGRGGLLTVALRPSAIFGPGDTQACLNLTAAARKGNWKFMIGDNSCIFDWTFVDNVSHAHILAAKRLGDEVGPAGKAYQITNDEPIFFWDIARKFYDGLGYKHPLQYSIPKPVGLLLGRFVDTIKWAVSPIVQINPTFTHFRVKVITNNRYLDISAAKRDLGYKPIVSLEEALRRSIEYWKTR</sequence>
<dbReference type="InterPro" id="IPR036291">
    <property type="entry name" value="NAD(P)-bd_dom_sf"/>
</dbReference>
<dbReference type="PANTHER" id="PTHR43245:SF51">
    <property type="entry name" value="SHORT CHAIN DEHYDROGENASE_REDUCTASE FAMILY 42E, MEMBER 2"/>
    <property type="match status" value="1"/>
</dbReference>
<feature type="domain" description="3-beta hydroxysteroid dehydrogenase/isomerase" evidence="3">
    <location>
        <begin position="41"/>
        <end position="297"/>
    </location>
</feature>
<organism evidence="4 5">
    <name type="scientific">Blyttiomyces helicus</name>
    <dbReference type="NCBI Taxonomy" id="388810"/>
    <lineage>
        <taxon>Eukaryota</taxon>
        <taxon>Fungi</taxon>
        <taxon>Fungi incertae sedis</taxon>
        <taxon>Chytridiomycota</taxon>
        <taxon>Chytridiomycota incertae sedis</taxon>
        <taxon>Chytridiomycetes</taxon>
        <taxon>Chytridiomycetes incertae sedis</taxon>
        <taxon>Blyttiomyces</taxon>
    </lineage>
</organism>
<dbReference type="Pfam" id="PF01073">
    <property type="entry name" value="3Beta_HSD"/>
    <property type="match status" value="1"/>
</dbReference>
<dbReference type="PANTHER" id="PTHR43245">
    <property type="entry name" value="BIFUNCTIONAL POLYMYXIN RESISTANCE PROTEIN ARNA"/>
    <property type="match status" value="1"/>
</dbReference>
<dbReference type="AlphaFoldDB" id="A0A4P9W2T4"/>
<dbReference type="InterPro" id="IPR002225">
    <property type="entry name" value="3Beta_OHSteriod_DH/Estase"/>
</dbReference>
<evidence type="ECO:0000313" key="5">
    <source>
        <dbReference type="Proteomes" id="UP000269721"/>
    </source>
</evidence>
<proteinExistence type="inferred from homology"/>
<evidence type="ECO:0000313" key="4">
    <source>
        <dbReference type="EMBL" id="RKO85118.1"/>
    </source>
</evidence>
<dbReference type="GO" id="GO:0016853">
    <property type="term" value="F:isomerase activity"/>
    <property type="evidence" value="ECO:0007669"/>
    <property type="project" value="UniProtKB-KW"/>
</dbReference>
<protein>
    <submittedName>
        <fullName evidence="4">3-beta hydroxysteroid dehydrogenase/isomerase family-domain-containing protein</fullName>
    </submittedName>
</protein>
<name>A0A4P9W2T4_9FUNG</name>
<dbReference type="SUPFAM" id="SSF51735">
    <property type="entry name" value="NAD(P)-binding Rossmann-fold domains"/>
    <property type="match status" value="1"/>
</dbReference>
<gene>
    <name evidence="4" type="ORF">BDK51DRAFT_17608</name>
</gene>
<dbReference type="EMBL" id="KZ999398">
    <property type="protein sequence ID" value="RKO85118.1"/>
    <property type="molecule type" value="Genomic_DNA"/>
</dbReference>
<evidence type="ECO:0000256" key="1">
    <source>
        <dbReference type="ARBA" id="ARBA00009219"/>
    </source>
</evidence>
<reference evidence="5" key="1">
    <citation type="journal article" date="2018" name="Nat. Microbiol.">
        <title>Leveraging single-cell genomics to expand the fungal tree of life.</title>
        <authorList>
            <person name="Ahrendt S.R."/>
            <person name="Quandt C.A."/>
            <person name="Ciobanu D."/>
            <person name="Clum A."/>
            <person name="Salamov A."/>
            <person name="Andreopoulos B."/>
            <person name="Cheng J.F."/>
            <person name="Woyke T."/>
            <person name="Pelin A."/>
            <person name="Henrissat B."/>
            <person name="Reynolds N.K."/>
            <person name="Benny G.L."/>
            <person name="Smith M.E."/>
            <person name="James T.Y."/>
            <person name="Grigoriev I.V."/>
        </authorList>
    </citation>
    <scope>NUCLEOTIDE SEQUENCE [LARGE SCALE GENOMIC DNA]</scope>
</reference>
<dbReference type="GO" id="GO:0016616">
    <property type="term" value="F:oxidoreductase activity, acting on the CH-OH group of donors, NAD or NADP as acceptor"/>
    <property type="evidence" value="ECO:0007669"/>
    <property type="project" value="InterPro"/>
</dbReference>
<dbReference type="Gene3D" id="3.40.50.720">
    <property type="entry name" value="NAD(P)-binding Rossmann-like Domain"/>
    <property type="match status" value="1"/>
</dbReference>
<dbReference type="GO" id="GO:0006694">
    <property type="term" value="P:steroid biosynthetic process"/>
    <property type="evidence" value="ECO:0007669"/>
    <property type="project" value="InterPro"/>
</dbReference>
<keyword evidence="5" id="KW-1185">Reference proteome</keyword>
<comment type="similarity">
    <text evidence="1">Belongs to the 3-beta-HSD family.</text>
</comment>
<keyword evidence="2" id="KW-0560">Oxidoreductase</keyword>
<dbReference type="OrthoDB" id="10058185at2759"/>
<evidence type="ECO:0000259" key="3">
    <source>
        <dbReference type="Pfam" id="PF01073"/>
    </source>
</evidence>
<accession>A0A4P9W2T4</accession>